<evidence type="ECO:0000256" key="2">
    <source>
        <dbReference type="ARBA" id="ARBA00022552"/>
    </source>
</evidence>
<dbReference type="OrthoDB" id="9807456at2"/>
<dbReference type="InterPro" id="IPR001247">
    <property type="entry name" value="ExoRNase_PH_dom1"/>
</dbReference>
<evidence type="ECO:0000256" key="3">
    <source>
        <dbReference type="ARBA" id="ARBA00022555"/>
    </source>
</evidence>
<comment type="subunit">
    <text evidence="6">Homohexameric ring arranged as a trimer of dimers.</text>
</comment>
<dbReference type="NCBIfam" id="TIGR01966">
    <property type="entry name" value="RNasePH"/>
    <property type="match status" value="1"/>
</dbReference>
<dbReference type="CDD" id="cd11362">
    <property type="entry name" value="RNase_PH_bact"/>
    <property type="match status" value="1"/>
</dbReference>
<dbReference type="HOGENOM" id="CLU_050858_0_0_0"/>
<dbReference type="InterPro" id="IPR050080">
    <property type="entry name" value="RNase_PH"/>
</dbReference>
<dbReference type="PANTHER" id="PTHR11953">
    <property type="entry name" value="EXOSOME COMPLEX COMPONENT"/>
    <property type="match status" value="1"/>
</dbReference>
<evidence type="ECO:0000313" key="10">
    <source>
        <dbReference type="Proteomes" id="UP000002043"/>
    </source>
</evidence>
<keyword evidence="4 6" id="KW-0819">tRNA processing</keyword>
<evidence type="ECO:0000256" key="1">
    <source>
        <dbReference type="ARBA" id="ARBA00006678"/>
    </source>
</evidence>
<protein>
    <recommendedName>
        <fullName evidence="6">Ribonuclease PH</fullName>
        <shortName evidence="6">RNase PH</shortName>
        <ecNumber evidence="6">2.7.7.56</ecNumber>
    </recommendedName>
    <alternativeName>
        <fullName evidence="6">tRNA nucleotidyltransferase</fullName>
    </alternativeName>
</protein>
<dbReference type="STRING" id="638303.Thal_1292"/>
<dbReference type="InterPro" id="IPR002381">
    <property type="entry name" value="RNase_PH_bac-type"/>
</dbReference>
<dbReference type="RefSeq" id="WP_012992329.1">
    <property type="nucleotide sequence ID" value="NC_013894.1"/>
</dbReference>
<evidence type="ECO:0000259" key="8">
    <source>
        <dbReference type="Pfam" id="PF03725"/>
    </source>
</evidence>
<proteinExistence type="inferred from homology"/>
<comment type="similarity">
    <text evidence="1 6">Belongs to the RNase PH family.</text>
</comment>
<dbReference type="Gene3D" id="3.30.230.70">
    <property type="entry name" value="GHMP Kinase, N-terminal domain"/>
    <property type="match status" value="1"/>
</dbReference>
<dbReference type="SUPFAM" id="SSF55666">
    <property type="entry name" value="Ribonuclease PH domain 2-like"/>
    <property type="match status" value="1"/>
</dbReference>
<dbReference type="EC" id="2.7.7.56" evidence="6"/>
<organism evidence="9 10">
    <name type="scientific">Thermocrinis albus (strain DSM 14484 / JCM 11386 / HI 11/12)</name>
    <dbReference type="NCBI Taxonomy" id="638303"/>
    <lineage>
        <taxon>Bacteria</taxon>
        <taxon>Pseudomonadati</taxon>
        <taxon>Aquificota</taxon>
        <taxon>Aquificia</taxon>
        <taxon>Aquificales</taxon>
        <taxon>Aquificaceae</taxon>
        <taxon>Thermocrinis</taxon>
    </lineage>
</organism>
<dbReference type="Pfam" id="PF03725">
    <property type="entry name" value="RNase_PH_C"/>
    <property type="match status" value="1"/>
</dbReference>
<dbReference type="AlphaFoldDB" id="D3SME3"/>
<dbReference type="PROSITE" id="PS01277">
    <property type="entry name" value="RIBONUCLEASE_PH"/>
    <property type="match status" value="1"/>
</dbReference>
<dbReference type="GO" id="GO:0000049">
    <property type="term" value="F:tRNA binding"/>
    <property type="evidence" value="ECO:0007669"/>
    <property type="project" value="UniProtKB-UniRule"/>
</dbReference>
<dbReference type="GO" id="GO:0009022">
    <property type="term" value="F:tRNA nucleotidyltransferase activity"/>
    <property type="evidence" value="ECO:0007669"/>
    <property type="project" value="UniProtKB-UniRule"/>
</dbReference>
<dbReference type="GO" id="GO:0016075">
    <property type="term" value="P:rRNA catabolic process"/>
    <property type="evidence" value="ECO:0007669"/>
    <property type="project" value="UniProtKB-UniRule"/>
</dbReference>
<keyword evidence="10" id="KW-1185">Reference proteome</keyword>
<keyword evidence="3 6" id="KW-0820">tRNA-binding</keyword>
<feature type="binding site" evidence="6">
    <location>
        <begin position="124"/>
        <end position="126"/>
    </location>
    <ligand>
        <name>phosphate</name>
        <dbReference type="ChEBI" id="CHEBI:43474"/>
        <note>substrate</note>
    </ligand>
</feature>
<evidence type="ECO:0000256" key="5">
    <source>
        <dbReference type="ARBA" id="ARBA00022884"/>
    </source>
</evidence>
<dbReference type="EMBL" id="CP001931">
    <property type="protein sequence ID" value="ADC89923.1"/>
    <property type="molecule type" value="Genomic_DNA"/>
</dbReference>
<dbReference type="InterPro" id="IPR036345">
    <property type="entry name" value="ExoRNase_PH_dom2_sf"/>
</dbReference>
<feature type="domain" description="Exoribonuclease phosphorolytic" evidence="7">
    <location>
        <begin position="10"/>
        <end position="142"/>
    </location>
</feature>
<dbReference type="HAMAP" id="MF_00564">
    <property type="entry name" value="RNase_PH"/>
    <property type="match status" value="1"/>
</dbReference>
<dbReference type="eggNOG" id="COG0689">
    <property type="taxonomic scope" value="Bacteria"/>
</dbReference>
<comment type="function">
    <text evidence="6">Phosphorolytic 3'-5' exoribonuclease that plays an important role in tRNA 3'-end maturation. Removes nucleotide residues following the 3'-CCA terminus of tRNAs; can also add nucleotides to the ends of RNA molecules by using nucleoside diphosphates as substrates, but this may not be physiologically important. Probably plays a role in initiation of 16S rRNA degradation (leading to ribosome degradation) during starvation.</text>
</comment>
<keyword evidence="2 6" id="KW-0698">rRNA processing</keyword>
<keyword evidence="6 9" id="KW-0808">Transferase</keyword>
<dbReference type="InterPro" id="IPR020568">
    <property type="entry name" value="Ribosomal_Su5_D2-typ_SF"/>
</dbReference>
<dbReference type="InterPro" id="IPR027408">
    <property type="entry name" value="PNPase/RNase_PH_dom_sf"/>
</dbReference>
<dbReference type="InterPro" id="IPR015847">
    <property type="entry name" value="ExoRNase_PH_dom2"/>
</dbReference>
<evidence type="ECO:0000259" key="7">
    <source>
        <dbReference type="Pfam" id="PF01138"/>
    </source>
</evidence>
<dbReference type="Pfam" id="PF01138">
    <property type="entry name" value="RNase_PH"/>
    <property type="match status" value="1"/>
</dbReference>
<dbReference type="GO" id="GO:0031125">
    <property type="term" value="P:rRNA 3'-end processing"/>
    <property type="evidence" value="ECO:0007669"/>
    <property type="project" value="UniProtKB-ARBA"/>
</dbReference>
<gene>
    <name evidence="6" type="primary">rph</name>
    <name evidence="9" type="ordered locus">Thal_1292</name>
</gene>
<dbReference type="FunFam" id="3.30.230.70:FF:000003">
    <property type="entry name" value="Ribonuclease PH"/>
    <property type="match status" value="1"/>
</dbReference>
<comment type="catalytic activity">
    <reaction evidence="6">
        <text>tRNA(n+1) + phosphate = tRNA(n) + a ribonucleoside 5'-diphosphate</text>
        <dbReference type="Rhea" id="RHEA:10628"/>
        <dbReference type="Rhea" id="RHEA-COMP:17343"/>
        <dbReference type="Rhea" id="RHEA-COMP:17344"/>
        <dbReference type="ChEBI" id="CHEBI:43474"/>
        <dbReference type="ChEBI" id="CHEBI:57930"/>
        <dbReference type="ChEBI" id="CHEBI:173114"/>
        <dbReference type="EC" id="2.7.7.56"/>
    </reaction>
</comment>
<dbReference type="KEGG" id="tal:Thal_1292"/>
<dbReference type="GO" id="GO:0000175">
    <property type="term" value="F:3'-5'-RNA exonuclease activity"/>
    <property type="evidence" value="ECO:0007669"/>
    <property type="project" value="UniProtKB-UniRule"/>
</dbReference>
<evidence type="ECO:0000256" key="6">
    <source>
        <dbReference type="HAMAP-Rule" id="MF_00564"/>
    </source>
</evidence>
<feature type="domain" description="Exoribonuclease phosphorolytic" evidence="8">
    <location>
        <begin position="157"/>
        <end position="223"/>
    </location>
</feature>
<evidence type="ECO:0000256" key="4">
    <source>
        <dbReference type="ARBA" id="ARBA00022694"/>
    </source>
</evidence>
<name>D3SME3_THEAH</name>
<feature type="binding site" evidence="6">
    <location>
        <position position="86"/>
    </location>
    <ligand>
        <name>phosphate</name>
        <dbReference type="ChEBI" id="CHEBI:43474"/>
        <note>substrate</note>
    </ligand>
</feature>
<sequence length="255" mass="28297">MRSDGRKPNELRKIRITRDYLKHPEGSVLVEFGDTKVVCTVSVQESVPPFLKGKGQGWITAEYSMLPRATQTRNIRESVQGRVGGRTHEIQRMIGRAMRTALDLTKVGERTFWIDCDVLQADGGTRTAAITGAFVALADAVIKLYTEGVLTTTPIKDFVAAVSVGIVDDQILLDLNFEEDSRAKVDMNVVATGSGMISEIHAMGEEHTFSREDMDKMLNLALAGIRQLVELQRSFFEVRGGLWLRKNVREASLEG</sequence>
<dbReference type="Proteomes" id="UP000002043">
    <property type="component" value="Chromosome"/>
</dbReference>
<reference evidence="10" key="1">
    <citation type="journal article" date="2010" name="Stand. Genomic Sci.">
        <title>Complete genome sequence of Thermocrinis albus type strain (HI 11/12T).</title>
        <authorList>
            <person name="Wirth R."/>
            <person name="Sikorski J."/>
            <person name="Brambilla E."/>
            <person name="Misra M."/>
            <person name="Lapidus A."/>
            <person name="Copeland A."/>
            <person name="Nolan M."/>
            <person name="Lucas S."/>
            <person name="Chen F."/>
            <person name="Tice H."/>
            <person name="Cheng J.F."/>
            <person name="Han C."/>
            <person name="Detter J.C."/>
            <person name="Tapia R."/>
            <person name="Bruce D."/>
            <person name="Goodwin L."/>
            <person name="Pitluck S."/>
            <person name="Pati A."/>
            <person name="Anderson I."/>
            <person name="Ivanova N."/>
            <person name="Mavromatis K."/>
            <person name="Mikhailova N."/>
            <person name="Chen A."/>
            <person name="Palaniappan K."/>
            <person name="Bilek Y."/>
            <person name="Hader T."/>
            <person name="Land M."/>
            <person name="Hauser L."/>
            <person name="Chang Y.J."/>
            <person name="Jeffries C.D."/>
            <person name="Tindall B.J."/>
            <person name="Rohde M."/>
            <person name="Goker M."/>
            <person name="Bristow J."/>
            <person name="Eisen J.A."/>
            <person name="Markowitz V."/>
            <person name="Hugenholtz P."/>
            <person name="Kyrpides N.C."/>
            <person name="Klenk H.P."/>
        </authorList>
    </citation>
    <scope>NUCLEOTIDE SEQUENCE [LARGE SCALE GENOMIC DNA]</scope>
    <source>
        <strain evidence="10">DSM 14484 / JCM 11386 / HI 11/12</strain>
    </source>
</reference>
<keyword evidence="6 9" id="KW-0548">Nucleotidyltransferase</keyword>
<dbReference type="GO" id="GO:0008033">
    <property type="term" value="P:tRNA processing"/>
    <property type="evidence" value="ECO:0007669"/>
    <property type="project" value="UniProtKB-UniRule"/>
</dbReference>
<dbReference type="PANTHER" id="PTHR11953:SF0">
    <property type="entry name" value="EXOSOME COMPLEX COMPONENT RRP41"/>
    <property type="match status" value="1"/>
</dbReference>
<evidence type="ECO:0000313" key="9">
    <source>
        <dbReference type="EMBL" id="ADC89923.1"/>
    </source>
</evidence>
<accession>D3SME3</accession>
<keyword evidence="5" id="KW-0694">RNA-binding</keyword>
<dbReference type="SUPFAM" id="SSF54211">
    <property type="entry name" value="Ribosomal protein S5 domain 2-like"/>
    <property type="match status" value="1"/>
</dbReference>
<dbReference type="InterPro" id="IPR018336">
    <property type="entry name" value="RNase_PH_CS"/>
</dbReference>